<evidence type="ECO:0000256" key="2">
    <source>
        <dbReference type="ARBA" id="ARBA00022490"/>
    </source>
</evidence>
<dbReference type="InterPro" id="IPR016024">
    <property type="entry name" value="ARM-type_fold"/>
</dbReference>
<evidence type="ECO:0000313" key="4">
    <source>
        <dbReference type="EMBL" id="CRZ11784.1"/>
    </source>
</evidence>
<dbReference type="EMBL" id="HACM01011342">
    <property type="protein sequence ID" value="CRZ11784.1"/>
    <property type="molecule type" value="Transcribed_RNA"/>
</dbReference>
<feature type="non-terminal residue" evidence="4">
    <location>
        <position position="1"/>
    </location>
</feature>
<dbReference type="Pfam" id="PF11701">
    <property type="entry name" value="UNC45-central"/>
    <property type="match status" value="1"/>
</dbReference>
<dbReference type="PANTHER" id="PTHR45994">
    <property type="entry name" value="FI21225P1"/>
    <property type="match status" value="1"/>
</dbReference>
<name>A0A0H5RSU0_9EUKA</name>
<evidence type="ECO:0000259" key="3">
    <source>
        <dbReference type="Pfam" id="PF11701"/>
    </source>
</evidence>
<feature type="domain" description="UNC-45/Cro1/She4 central" evidence="3">
    <location>
        <begin position="146"/>
        <end position="265"/>
    </location>
</feature>
<dbReference type="SUPFAM" id="SSF48371">
    <property type="entry name" value="ARM repeat"/>
    <property type="match status" value="1"/>
</dbReference>
<dbReference type="InterPro" id="IPR024660">
    <property type="entry name" value="UCS_central_dom"/>
</dbReference>
<proteinExistence type="predicted"/>
<accession>A0A0H5RSU0</accession>
<keyword evidence="2" id="KW-0963">Cytoplasm</keyword>
<sequence length="659" mass="69905">DDGGRARARACLGVLTQLTTCAYHDLIPQLDADQIASFLVMSEFDPAWMALCNAMMTPSDSDATATAVITSLCQSLHAGLLDPNHSPAVVTGLIAIVRKSCDTLRIVRQELLQPLLLAVKSPPSELITLLTLLAKVEFQPDGGKAATCEDEFVNMCQGLLTPLLSPKSDLCSSALTALSMLLIVAPTQVHSFIAQSERLSCLLDLATSSESDLREKATQVLALASSDTSIRKAIIEADFSFIFFDALSSTNPSASAYSCLALSKLAGTDSTLNKTILSDPDLIDAVCFAIQNPTTQAVAFEALMYLSVYSPTKTALAGDAARLRQVLTSTPGQPYALAHIIASFATSSDDLRFDSQVDSDTEKMKALAAKGVPGSEKGIDLTAAAGSADEIAQVRLVLIESGAASVLSNIVENSSPELQTVQLHTTIAKALLRLSSCPTGSGRLVADGALKSLVNIALTDRESRPETLLYDASLAVARICIRMNPALVGDRVLGALPKLLLEFLESALHEMHEYEALLALTNVASLDEETRERILSLNGWQKLTSCLSSANSKIQVAALEAMTNLIACKAGFNRLSVNGEQDVKIFALFARAGESDRELCAALAGLAMMSTDPKLAKLIMTADGLKIAKAAKSRSTNPDVHARASALVNNLIRTPVESR</sequence>
<dbReference type="AlphaFoldDB" id="A0A0H5RSU0"/>
<dbReference type="Gene3D" id="1.25.10.10">
    <property type="entry name" value="Leucine-rich Repeat Variant"/>
    <property type="match status" value="2"/>
</dbReference>
<evidence type="ECO:0000256" key="1">
    <source>
        <dbReference type="ARBA" id="ARBA00004496"/>
    </source>
</evidence>
<dbReference type="GO" id="GO:0051879">
    <property type="term" value="F:Hsp90 protein binding"/>
    <property type="evidence" value="ECO:0007669"/>
    <property type="project" value="TreeGrafter"/>
</dbReference>
<dbReference type="InterPro" id="IPR011989">
    <property type="entry name" value="ARM-like"/>
</dbReference>
<dbReference type="GO" id="GO:0005737">
    <property type="term" value="C:cytoplasm"/>
    <property type="evidence" value="ECO:0007669"/>
    <property type="project" value="UniProtKB-SubCell"/>
</dbReference>
<comment type="subcellular location">
    <subcellularLocation>
        <location evidence="1">Cytoplasm</location>
    </subcellularLocation>
</comment>
<protein>
    <recommendedName>
        <fullName evidence="3">UNC-45/Cro1/She4 central domain-containing protein</fullName>
    </recommendedName>
</protein>
<dbReference type="PANTHER" id="PTHR45994:SF1">
    <property type="entry name" value="FI21225P1"/>
    <property type="match status" value="1"/>
</dbReference>
<reference evidence="4" key="1">
    <citation type="submission" date="2015-04" db="EMBL/GenBank/DDBJ databases">
        <title>The genome sequence of the plant pathogenic Rhizarian Plasmodiophora brassicae reveals insights in its biotrophic life cycle and the origin of chitin synthesis.</title>
        <authorList>
            <person name="Schwelm A."/>
            <person name="Fogelqvist J."/>
            <person name="Knaust A."/>
            <person name="Julke S."/>
            <person name="Lilja T."/>
            <person name="Dhandapani V."/>
            <person name="Bonilla-Rosso G."/>
            <person name="Karlsson M."/>
            <person name="Shevchenko A."/>
            <person name="Choi S.R."/>
            <person name="Kim H.G."/>
            <person name="Park J.Y."/>
            <person name="Lim Y.P."/>
            <person name="Ludwig-Muller J."/>
            <person name="Dixelius C."/>
        </authorList>
    </citation>
    <scope>NUCLEOTIDE SEQUENCE</scope>
    <source>
        <tissue evidence="4">Potato root galls</tissue>
    </source>
</reference>
<organism evidence="4">
    <name type="scientific">Spongospora subterranea</name>
    <dbReference type="NCBI Taxonomy" id="70186"/>
    <lineage>
        <taxon>Eukaryota</taxon>
        <taxon>Sar</taxon>
        <taxon>Rhizaria</taxon>
        <taxon>Endomyxa</taxon>
        <taxon>Phytomyxea</taxon>
        <taxon>Plasmodiophorida</taxon>
        <taxon>Plasmodiophoridae</taxon>
        <taxon>Spongospora</taxon>
    </lineage>
</organism>